<name>A0A6L2P8J6_TANCI</name>
<evidence type="ECO:0000313" key="4">
    <source>
        <dbReference type="EMBL" id="GEU93562.1"/>
    </source>
</evidence>
<dbReference type="InterPro" id="IPR000477">
    <property type="entry name" value="RT_dom"/>
</dbReference>
<dbReference type="AlphaFoldDB" id="A0A6L2P8J6"/>
<dbReference type="InterPro" id="IPR043128">
    <property type="entry name" value="Rev_trsase/Diguanyl_cyclase"/>
</dbReference>
<organism evidence="4">
    <name type="scientific">Tanacetum cinerariifolium</name>
    <name type="common">Dalmatian daisy</name>
    <name type="synonym">Chrysanthemum cinerariifolium</name>
    <dbReference type="NCBI Taxonomy" id="118510"/>
    <lineage>
        <taxon>Eukaryota</taxon>
        <taxon>Viridiplantae</taxon>
        <taxon>Streptophyta</taxon>
        <taxon>Embryophyta</taxon>
        <taxon>Tracheophyta</taxon>
        <taxon>Spermatophyta</taxon>
        <taxon>Magnoliopsida</taxon>
        <taxon>eudicotyledons</taxon>
        <taxon>Gunneridae</taxon>
        <taxon>Pentapetalae</taxon>
        <taxon>asterids</taxon>
        <taxon>campanulids</taxon>
        <taxon>Asterales</taxon>
        <taxon>Asteraceae</taxon>
        <taxon>Asteroideae</taxon>
        <taxon>Anthemideae</taxon>
        <taxon>Anthemidinae</taxon>
        <taxon>Tanacetum</taxon>
    </lineage>
</organism>
<dbReference type="PANTHER" id="PTHR33067:SF9">
    <property type="entry name" value="RNA-DIRECTED DNA POLYMERASE"/>
    <property type="match status" value="1"/>
</dbReference>
<dbReference type="InterPro" id="IPR043502">
    <property type="entry name" value="DNA/RNA_pol_sf"/>
</dbReference>
<dbReference type="Gene3D" id="3.10.10.10">
    <property type="entry name" value="HIV Type 1 Reverse Transcriptase, subunit A, domain 1"/>
    <property type="match status" value="1"/>
</dbReference>
<dbReference type="Pfam" id="PF17919">
    <property type="entry name" value="RT_RNaseH_2"/>
    <property type="match status" value="1"/>
</dbReference>
<accession>A0A6L2P8J6</accession>
<evidence type="ECO:0008006" key="5">
    <source>
        <dbReference type="Google" id="ProtNLM"/>
    </source>
</evidence>
<dbReference type="CDD" id="cd01647">
    <property type="entry name" value="RT_LTR"/>
    <property type="match status" value="1"/>
</dbReference>
<dbReference type="InterPro" id="IPR021109">
    <property type="entry name" value="Peptidase_aspartic_dom_sf"/>
</dbReference>
<reference evidence="4" key="1">
    <citation type="journal article" date="2019" name="Sci. Rep.">
        <title>Draft genome of Tanacetum cinerariifolium, the natural source of mosquito coil.</title>
        <authorList>
            <person name="Yamashiro T."/>
            <person name="Shiraishi A."/>
            <person name="Satake H."/>
            <person name="Nakayama K."/>
        </authorList>
    </citation>
    <scope>NUCLEOTIDE SEQUENCE</scope>
</reference>
<dbReference type="SUPFAM" id="SSF56672">
    <property type="entry name" value="DNA/RNA polymerases"/>
    <property type="match status" value="1"/>
</dbReference>
<dbReference type="PANTHER" id="PTHR33067">
    <property type="entry name" value="RNA-DIRECTED DNA POLYMERASE-RELATED"/>
    <property type="match status" value="1"/>
</dbReference>
<dbReference type="InterPro" id="IPR041577">
    <property type="entry name" value="RT_RNaseH_2"/>
</dbReference>
<evidence type="ECO:0000259" key="3">
    <source>
        <dbReference type="Pfam" id="PF17919"/>
    </source>
</evidence>
<proteinExistence type="predicted"/>
<comment type="caution">
    <text evidence="4">The sequence shown here is derived from an EMBL/GenBank/DDBJ whole genome shotgun (WGS) entry which is preliminary data.</text>
</comment>
<evidence type="ECO:0000259" key="2">
    <source>
        <dbReference type="Pfam" id="PF00078"/>
    </source>
</evidence>
<feature type="domain" description="Reverse transcriptase/retrotransposon-derived protein RNase H-like" evidence="3">
    <location>
        <begin position="409"/>
        <end position="453"/>
    </location>
</feature>
<feature type="region of interest" description="Disordered" evidence="1">
    <location>
        <begin position="490"/>
        <end position="524"/>
    </location>
</feature>
<dbReference type="Gene3D" id="2.40.70.10">
    <property type="entry name" value="Acid Proteases"/>
    <property type="match status" value="1"/>
</dbReference>
<feature type="region of interest" description="Disordered" evidence="1">
    <location>
        <begin position="1"/>
        <end position="56"/>
    </location>
</feature>
<dbReference type="EMBL" id="BKCJ010010882">
    <property type="protein sequence ID" value="GEU93562.1"/>
    <property type="molecule type" value="Genomic_DNA"/>
</dbReference>
<evidence type="ECO:0000256" key="1">
    <source>
        <dbReference type="SAM" id="MobiDB-lite"/>
    </source>
</evidence>
<gene>
    <name evidence="4" type="ORF">Tci_065540</name>
</gene>
<protein>
    <recommendedName>
        <fullName evidence="5">Reverse transcriptase domain-containing protein</fullName>
    </recommendedName>
</protein>
<dbReference type="Gene3D" id="3.30.70.270">
    <property type="match status" value="1"/>
</dbReference>
<feature type="domain" description="Reverse transcriptase" evidence="2">
    <location>
        <begin position="283"/>
        <end position="405"/>
    </location>
</feature>
<sequence>MNTASSSGSGLLPSNIVPNPREDLNAITTQSGVTLAGPSVSPHPPPSKEMPEVTKDTVQPSTENIQLSVAQTQVPIDEPVVAPNPKPTVPYPSRANKQKLCEKDDNLALKFVEIFRNLHFELSSVDALLHMAKFAVMFKSLLNNKEKLFGLATTSVNENCSAVILKKLPEKLGDPDKKLSLPELTSTQMILELADRSTTRPTSIVEDVFVKVGKFHFPADFVVVDYVVDPHVLLILGRPFLRTGRALIDVYGEELTLRVDEEAITFKLNEDPSPNLPLMKTEDLKQVYTTMTKPSIKEPLELELKELPSHLEYAFLEGTDKYFHISIDPQDQEKTTFTCPYGTFAYRRMPFGLRNAPGTFQRCMMAIFHDMIEKTMKVFMDDFSIFGDSFSSCLSHFDKMLQRCSLEATKDQTFSAIHYASKTMTDAQAHYTTTEKELLAVVYAFEKGSDFILEEIETFLRTPYDLSNLDDDYYDTEGDILYLEKLLNEDPSPNLPPVKTGDLKQVDATMPKPLIEEPPELELK</sequence>
<dbReference type="Pfam" id="PF00078">
    <property type="entry name" value="RVT_1"/>
    <property type="match status" value="1"/>
</dbReference>